<proteinExistence type="predicted"/>
<dbReference type="PROSITE" id="PS51371">
    <property type="entry name" value="CBS"/>
    <property type="match status" value="2"/>
</dbReference>
<reference evidence="4 5" key="1">
    <citation type="submission" date="2018-06" db="EMBL/GenBank/DDBJ databases">
        <authorList>
            <consortium name="Pathogen Informatics"/>
            <person name="Doyle S."/>
        </authorList>
    </citation>
    <scope>NUCLEOTIDE SEQUENCE [LARGE SCALE GENOMIC DNA]</scope>
    <source>
        <strain evidence="4 5">NCTC7807</strain>
    </source>
</reference>
<evidence type="ECO:0000256" key="2">
    <source>
        <dbReference type="PROSITE-ProRule" id="PRU00703"/>
    </source>
</evidence>
<dbReference type="SMART" id="SM00116">
    <property type="entry name" value="CBS"/>
    <property type="match status" value="2"/>
</dbReference>
<dbReference type="RefSeq" id="WP_100452357.1">
    <property type="nucleotide sequence ID" value="NZ_UHID01000009.1"/>
</dbReference>
<dbReference type="InterPro" id="IPR046342">
    <property type="entry name" value="CBS_dom_sf"/>
</dbReference>
<gene>
    <name evidence="4" type="ORF">NCTC7807_05336</name>
</gene>
<protein>
    <submittedName>
        <fullName evidence="4">CBS domain-containing protein</fullName>
    </submittedName>
</protein>
<accession>A0A380PCC4</accession>
<keyword evidence="1 2" id="KW-0129">CBS domain</keyword>
<evidence type="ECO:0000256" key="1">
    <source>
        <dbReference type="ARBA" id="ARBA00023122"/>
    </source>
</evidence>
<sequence>MADARTLMSTDVQCIPAEETVDRAAQVMRDHDVGALPVRGADGELIGVVTDRDLVVRALAAGLAPDRTTLADLVEGAPVAVAPDAHSAEVLQAMGDAQVRRVVVVDGGDLLGIISEADLAQHLTDEDLAAFVRRVYQG</sequence>
<evidence type="ECO:0000313" key="4">
    <source>
        <dbReference type="EMBL" id="SUP62172.1"/>
    </source>
</evidence>
<dbReference type="Proteomes" id="UP000254150">
    <property type="component" value="Unassembled WGS sequence"/>
</dbReference>
<dbReference type="EMBL" id="UHID01000009">
    <property type="protein sequence ID" value="SUP62172.1"/>
    <property type="molecule type" value="Genomic_DNA"/>
</dbReference>
<dbReference type="PANTHER" id="PTHR43080">
    <property type="entry name" value="CBS DOMAIN-CONTAINING PROTEIN CBSX3, MITOCHONDRIAL"/>
    <property type="match status" value="1"/>
</dbReference>
<feature type="domain" description="CBS" evidence="3">
    <location>
        <begin position="8"/>
        <end position="65"/>
    </location>
</feature>
<name>A0A380PCC4_STRGR</name>
<dbReference type="InterPro" id="IPR051257">
    <property type="entry name" value="Diverse_CBS-Domain"/>
</dbReference>
<feature type="domain" description="CBS" evidence="3">
    <location>
        <begin position="73"/>
        <end position="130"/>
    </location>
</feature>
<dbReference type="AlphaFoldDB" id="A0A380PCC4"/>
<dbReference type="GeneID" id="95070603"/>
<evidence type="ECO:0000259" key="3">
    <source>
        <dbReference type="PROSITE" id="PS51371"/>
    </source>
</evidence>
<dbReference type="InterPro" id="IPR000644">
    <property type="entry name" value="CBS_dom"/>
</dbReference>
<dbReference type="Gene3D" id="3.10.580.10">
    <property type="entry name" value="CBS-domain"/>
    <property type="match status" value="1"/>
</dbReference>
<evidence type="ECO:0000313" key="5">
    <source>
        <dbReference type="Proteomes" id="UP000254150"/>
    </source>
</evidence>
<dbReference type="PANTHER" id="PTHR43080:SF2">
    <property type="entry name" value="CBS DOMAIN-CONTAINING PROTEIN"/>
    <property type="match status" value="1"/>
</dbReference>
<dbReference type="Pfam" id="PF00571">
    <property type="entry name" value="CBS"/>
    <property type="match status" value="2"/>
</dbReference>
<organism evidence="4 5">
    <name type="scientific">Streptomyces griseus</name>
    <dbReference type="NCBI Taxonomy" id="1911"/>
    <lineage>
        <taxon>Bacteria</taxon>
        <taxon>Bacillati</taxon>
        <taxon>Actinomycetota</taxon>
        <taxon>Actinomycetes</taxon>
        <taxon>Kitasatosporales</taxon>
        <taxon>Streptomycetaceae</taxon>
        <taxon>Streptomyces</taxon>
    </lineage>
</organism>
<dbReference type="SUPFAM" id="SSF54631">
    <property type="entry name" value="CBS-domain pair"/>
    <property type="match status" value="1"/>
</dbReference>